<dbReference type="RefSeq" id="WP_159068921.1">
    <property type="nucleotide sequence ID" value="NZ_CAUJPJ010000014.1"/>
</dbReference>
<feature type="region of interest" description="Disordered" evidence="1">
    <location>
        <begin position="1"/>
        <end position="25"/>
    </location>
</feature>
<sequence>MRPHRPSVSESGNTPRIIAHLPPQSFNRAHQTVFRRHIQTRPHKHKV</sequence>
<dbReference type="AlphaFoldDB" id="A0A7T3BNH6"/>
<proteinExistence type="predicted"/>
<evidence type="ECO:0000313" key="3">
    <source>
        <dbReference type="Proteomes" id="UP000594865"/>
    </source>
</evidence>
<dbReference type="Proteomes" id="UP000594865">
    <property type="component" value="Chromosome"/>
</dbReference>
<gene>
    <name evidence="2" type="ORF">I6G28_00350</name>
</gene>
<dbReference type="GeneID" id="84022172"/>
<evidence type="ECO:0000313" key="2">
    <source>
        <dbReference type="EMBL" id="QPT38079.1"/>
    </source>
</evidence>
<name>A0A7T3BNH6_NEICI</name>
<dbReference type="EMBL" id="CP065726">
    <property type="protein sequence ID" value="QPT38079.1"/>
    <property type="molecule type" value="Genomic_DNA"/>
</dbReference>
<protein>
    <submittedName>
        <fullName evidence="2">Uncharacterized protein</fullName>
    </submittedName>
</protein>
<accession>A0A7T3BNH6</accession>
<keyword evidence="3" id="KW-1185">Reference proteome</keyword>
<organism evidence="2 3">
    <name type="scientific">Neisseria cinerea</name>
    <dbReference type="NCBI Taxonomy" id="483"/>
    <lineage>
        <taxon>Bacteria</taxon>
        <taxon>Pseudomonadati</taxon>
        <taxon>Pseudomonadota</taxon>
        <taxon>Betaproteobacteria</taxon>
        <taxon>Neisseriales</taxon>
        <taxon>Neisseriaceae</taxon>
        <taxon>Neisseria</taxon>
    </lineage>
</organism>
<evidence type="ECO:0000256" key="1">
    <source>
        <dbReference type="SAM" id="MobiDB-lite"/>
    </source>
</evidence>
<reference evidence="2 3" key="1">
    <citation type="submission" date="2020-12" db="EMBL/GenBank/DDBJ databases">
        <title>FDA dAtabase for Regulatory Grade micrObial Sequences (FDA-ARGOS): Supporting development and validation of Infectious Disease Dx tests.</title>
        <authorList>
            <person name="Sproer C."/>
            <person name="Gronow S."/>
            <person name="Severitt S."/>
            <person name="Schroder I."/>
            <person name="Tallon L."/>
            <person name="Sadzewicz L."/>
            <person name="Zhao X."/>
            <person name="Boylan J."/>
            <person name="Ott S."/>
            <person name="Bowen H."/>
            <person name="Vavikolanu K."/>
            <person name="Mehta A."/>
            <person name="Aluvathingal J."/>
            <person name="Nadendla S."/>
            <person name="Lowell S."/>
            <person name="Myers T."/>
            <person name="Yan Y."/>
            <person name="Sichtig H."/>
        </authorList>
    </citation>
    <scope>NUCLEOTIDE SEQUENCE [LARGE SCALE GENOMIC DNA]</scope>
    <source>
        <strain evidence="2 3">FDAARGOS_871</strain>
    </source>
</reference>